<feature type="compositionally biased region" description="Low complexity" evidence="1">
    <location>
        <begin position="18"/>
        <end position="29"/>
    </location>
</feature>
<reference evidence="3" key="1">
    <citation type="submission" date="2022-11" db="UniProtKB">
        <authorList>
            <consortium name="WormBaseParasite"/>
        </authorList>
    </citation>
    <scope>IDENTIFICATION</scope>
</reference>
<evidence type="ECO:0000256" key="1">
    <source>
        <dbReference type="SAM" id="MobiDB-lite"/>
    </source>
</evidence>
<dbReference type="WBParaSite" id="nRc.2.0.1.t44303-RA">
    <property type="protein sequence ID" value="nRc.2.0.1.t44303-RA"/>
    <property type="gene ID" value="nRc.2.0.1.g44303"/>
</dbReference>
<accession>A0A915KZC9</accession>
<dbReference type="Proteomes" id="UP000887565">
    <property type="component" value="Unplaced"/>
</dbReference>
<sequence length="117" mass="13134">MSWNLPLYPEEMLMGGSPTKTPTQAPTQTSVDTELDKETVMVVELLIKDIADESFMVKTEVPTETDIIQIESDEDDISQMDTTIPTTTAETTSSLTLLSKNLSYSQYELHWAIEEDL</sequence>
<keyword evidence="2" id="KW-1185">Reference proteome</keyword>
<organism evidence="2 3">
    <name type="scientific">Romanomermis culicivorax</name>
    <name type="common">Nematode worm</name>
    <dbReference type="NCBI Taxonomy" id="13658"/>
    <lineage>
        <taxon>Eukaryota</taxon>
        <taxon>Metazoa</taxon>
        <taxon>Ecdysozoa</taxon>
        <taxon>Nematoda</taxon>
        <taxon>Enoplea</taxon>
        <taxon>Dorylaimia</taxon>
        <taxon>Mermithida</taxon>
        <taxon>Mermithoidea</taxon>
        <taxon>Mermithidae</taxon>
        <taxon>Romanomermis</taxon>
    </lineage>
</organism>
<evidence type="ECO:0000313" key="3">
    <source>
        <dbReference type="WBParaSite" id="nRc.2.0.1.t44303-RA"/>
    </source>
</evidence>
<dbReference type="AlphaFoldDB" id="A0A915KZC9"/>
<protein>
    <submittedName>
        <fullName evidence="3">Uncharacterized protein</fullName>
    </submittedName>
</protein>
<evidence type="ECO:0000313" key="2">
    <source>
        <dbReference type="Proteomes" id="UP000887565"/>
    </source>
</evidence>
<name>A0A915KZC9_ROMCU</name>
<feature type="region of interest" description="Disordered" evidence="1">
    <location>
        <begin position="1"/>
        <end position="30"/>
    </location>
</feature>
<proteinExistence type="predicted"/>